<dbReference type="SUPFAM" id="SSF82866">
    <property type="entry name" value="Multidrug efflux transporter AcrB transmembrane domain"/>
    <property type="match status" value="2"/>
</dbReference>
<feature type="transmembrane region" description="Helical" evidence="7">
    <location>
        <begin position="576"/>
        <end position="597"/>
    </location>
</feature>
<evidence type="ECO:0000256" key="8">
    <source>
        <dbReference type="SAM" id="SignalP"/>
    </source>
</evidence>
<keyword evidence="6 7" id="KW-0472">Membrane</keyword>
<dbReference type="InterPro" id="IPR004869">
    <property type="entry name" value="MMPL_dom"/>
</dbReference>
<evidence type="ECO:0000259" key="9">
    <source>
        <dbReference type="Pfam" id="PF03176"/>
    </source>
</evidence>
<keyword evidence="8" id="KW-0732">Signal</keyword>
<keyword evidence="11" id="KW-1185">Reference proteome</keyword>
<dbReference type="Proteomes" id="UP000183810">
    <property type="component" value="Chromosome"/>
</dbReference>
<comment type="subcellular location">
    <subcellularLocation>
        <location evidence="1">Cell membrane</location>
        <topology evidence="1">Multi-pass membrane protein</topology>
    </subcellularLocation>
</comment>
<evidence type="ECO:0000256" key="4">
    <source>
        <dbReference type="ARBA" id="ARBA00022692"/>
    </source>
</evidence>
<comment type="similarity">
    <text evidence="2">Belongs to the resistance-nodulation-cell division (RND) (TC 2.A.6) family. MmpL subfamily.</text>
</comment>
<keyword evidence="4 7" id="KW-0812">Transmembrane</keyword>
<dbReference type="PANTHER" id="PTHR33406">
    <property type="entry name" value="MEMBRANE PROTEIN MJ1562-RELATED"/>
    <property type="match status" value="1"/>
</dbReference>
<feature type="domain" description="Membrane transport protein MMPL" evidence="9">
    <location>
        <begin position="487"/>
        <end position="685"/>
    </location>
</feature>
<feature type="transmembrane region" description="Helical" evidence="7">
    <location>
        <begin position="162"/>
        <end position="181"/>
    </location>
</feature>
<feature type="transmembrane region" description="Helical" evidence="7">
    <location>
        <begin position="293"/>
        <end position="318"/>
    </location>
</feature>
<dbReference type="PANTHER" id="PTHR33406:SF11">
    <property type="entry name" value="MEMBRANE PROTEIN SCO6666-RELATED"/>
    <property type="match status" value="1"/>
</dbReference>
<feature type="transmembrane region" description="Helical" evidence="7">
    <location>
        <begin position="217"/>
        <end position="238"/>
    </location>
</feature>
<gene>
    <name evidence="10" type="ORF">BOX37_22230</name>
</gene>
<feature type="transmembrane region" description="Helical" evidence="7">
    <location>
        <begin position="537"/>
        <end position="556"/>
    </location>
</feature>
<evidence type="ECO:0000256" key="6">
    <source>
        <dbReference type="ARBA" id="ARBA00023136"/>
    </source>
</evidence>
<feature type="transmembrane region" description="Helical" evidence="7">
    <location>
        <begin position="623"/>
        <end position="642"/>
    </location>
</feature>
<dbReference type="KEGG" id="nsl:BOX37_22230"/>
<evidence type="ECO:0000256" key="2">
    <source>
        <dbReference type="ARBA" id="ARBA00010157"/>
    </source>
</evidence>
<keyword evidence="5 7" id="KW-1133">Transmembrane helix</keyword>
<keyword evidence="3" id="KW-1003">Cell membrane</keyword>
<protein>
    <recommendedName>
        <fullName evidence="9">Membrane transport protein MMPL domain-containing protein</fullName>
    </recommendedName>
</protein>
<dbReference type="EMBL" id="CP018082">
    <property type="protein sequence ID" value="APE38623.1"/>
    <property type="molecule type" value="Genomic_DNA"/>
</dbReference>
<dbReference type="AlphaFoldDB" id="A0A1J0W381"/>
<dbReference type="GO" id="GO:0005886">
    <property type="term" value="C:plasma membrane"/>
    <property type="evidence" value="ECO:0007669"/>
    <property type="project" value="UniProtKB-SubCell"/>
</dbReference>
<name>A0A1J0W381_9NOCA</name>
<dbReference type="Pfam" id="PF03176">
    <property type="entry name" value="MMPL"/>
    <property type="match status" value="2"/>
</dbReference>
<evidence type="ECO:0000256" key="3">
    <source>
        <dbReference type="ARBA" id="ARBA00022475"/>
    </source>
</evidence>
<feature type="transmembrane region" description="Helical" evidence="7">
    <location>
        <begin position="188"/>
        <end position="211"/>
    </location>
</feature>
<accession>A0A1J0W381</accession>
<dbReference type="InterPro" id="IPR050545">
    <property type="entry name" value="Mycobact_MmpL"/>
</dbReference>
<evidence type="ECO:0000256" key="1">
    <source>
        <dbReference type="ARBA" id="ARBA00004651"/>
    </source>
</evidence>
<feature type="transmembrane region" description="Helical" evidence="7">
    <location>
        <begin position="349"/>
        <end position="368"/>
    </location>
</feature>
<feature type="domain" description="Membrane transport protein MMPL" evidence="9">
    <location>
        <begin position="119"/>
        <end position="351"/>
    </location>
</feature>
<reference evidence="10" key="1">
    <citation type="submission" date="2016-11" db="EMBL/GenBank/DDBJ databases">
        <authorList>
            <person name="Jaros S."/>
            <person name="Januszkiewicz K."/>
            <person name="Wedrychowicz H."/>
        </authorList>
    </citation>
    <scope>NUCLEOTIDE SEQUENCE [LARGE SCALE GENOMIC DNA]</scope>
    <source>
        <strain evidence="10">Y48</strain>
    </source>
</reference>
<feature type="transmembrane region" description="Helical" evidence="7">
    <location>
        <begin position="648"/>
        <end position="676"/>
    </location>
</feature>
<sequence length="698" mass="72883">MLAVVIALGFAVGGALAGPGLSAHLTAGGFVDENAAAARAADELSERLGVGAPNLVVRVSSPRGVDDPAVRARAEQIAVTLAPVLGAGSLQSYWNTDIAWLKSDDGRSGLIFGLIPGDEDQVAAVTQRIVPQLTGEQDGVDVAVTGQAAILDEVTTVSRESLIVAELIALPITLLILLFVFGSVPAAVLPVALGGLCALASIAVLRVIAYAMPVSVFALNLTTGLALGLAIDYSLLIVSRYRELVKQGHDYDTARRIALGRTRMTVAVSTATLALCLAGLLCVPLGYIRSVAVAGLVVIAVTAFLVLTVLPVLLALLGARIDALTVRRVDLAAAGPVLRRVLTLAFRRPAVVAVTVLTFLGVLLLPFFSAQFGPVDDRVLPSDAATHQTADELRRDFPRLSSDVLFLQVPGGPDRADELARALSKTQAAAAIIGPGATYSGGLAVAPGNPAQTDGTLSALAFVPPGGLDPQELLRGARDLRAAVPDDVVVTGTYSNEIDKQDAIFSRLPLILAIVVATMVPMLLLVTGSPVVAVKTVVLTALSLTASFGVMVWTFQQGHLSWLLNFTPTGSLDVTSPVLLFCLAFGLAMDYQIMLLARIREEYDRCGDTAIAVRTGVERTSKLLSAGAILVAVVFFAIGSGGTTIVKLLGIGLGVAVLVDAFVVRVTLVPAAMLLLGRWNWWAPRWLRVLHARLAGVH</sequence>
<feature type="transmembrane region" description="Helical" evidence="7">
    <location>
        <begin position="504"/>
        <end position="525"/>
    </location>
</feature>
<evidence type="ECO:0000313" key="10">
    <source>
        <dbReference type="EMBL" id="APE38623.1"/>
    </source>
</evidence>
<proteinExistence type="inferred from homology"/>
<organism evidence="10 11">
    <name type="scientific">Nocardia mangyaensis</name>
    <dbReference type="NCBI Taxonomy" id="2213200"/>
    <lineage>
        <taxon>Bacteria</taxon>
        <taxon>Bacillati</taxon>
        <taxon>Actinomycetota</taxon>
        <taxon>Actinomycetes</taxon>
        <taxon>Mycobacteriales</taxon>
        <taxon>Nocardiaceae</taxon>
        <taxon>Nocardia</taxon>
    </lineage>
</organism>
<evidence type="ECO:0000256" key="7">
    <source>
        <dbReference type="SAM" id="Phobius"/>
    </source>
</evidence>
<feature type="chain" id="PRO_5038960342" description="Membrane transport protein MMPL domain-containing protein" evidence="8">
    <location>
        <begin position="18"/>
        <end position="698"/>
    </location>
</feature>
<feature type="transmembrane region" description="Helical" evidence="7">
    <location>
        <begin position="265"/>
        <end position="287"/>
    </location>
</feature>
<evidence type="ECO:0000313" key="11">
    <source>
        <dbReference type="Proteomes" id="UP000183810"/>
    </source>
</evidence>
<dbReference type="Gene3D" id="1.20.1640.10">
    <property type="entry name" value="Multidrug efflux transporter AcrB transmembrane domain"/>
    <property type="match status" value="2"/>
</dbReference>
<feature type="signal peptide" evidence="8">
    <location>
        <begin position="1"/>
        <end position="17"/>
    </location>
</feature>
<evidence type="ECO:0000256" key="5">
    <source>
        <dbReference type="ARBA" id="ARBA00022989"/>
    </source>
</evidence>